<comment type="caution">
    <text evidence="2">The sequence shown here is derived from an EMBL/GenBank/DDBJ whole genome shotgun (WGS) entry which is preliminary data.</text>
</comment>
<organism evidence="2 3">
    <name type="scientific">Paenibacillus filicis</name>
    <dbReference type="NCBI Taxonomy" id="669464"/>
    <lineage>
        <taxon>Bacteria</taxon>
        <taxon>Bacillati</taxon>
        <taxon>Bacillota</taxon>
        <taxon>Bacilli</taxon>
        <taxon>Bacillales</taxon>
        <taxon>Paenibacillaceae</taxon>
        <taxon>Paenibacillus</taxon>
    </lineage>
</organism>
<reference evidence="2 3" key="1">
    <citation type="submission" date="2024-04" db="EMBL/GenBank/DDBJ databases">
        <title>draft genome sequnece of Paenibacillus filicis.</title>
        <authorList>
            <person name="Kim D.-U."/>
        </authorList>
    </citation>
    <scope>NUCLEOTIDE SEQUENCE [LARGE SCALE GENOMIC DNA]</scope>
    <source>
        <strain evidence="2 3">KACC14197</strain>
    </source>
</reference>
<keyword evidence="1" id="KW-0802">TPR repeat</keyword>
<dbReference type="Proteomes" id="UP001469365">
    <property type="component" value="Unassembled WGS sequence"/>
</dbReference>
<dbReference type="InterPro" id="IPR011990">
    <property type="entry name" value="TPR-like_helical_dom_sf"/>
</dbReference>
<dbReference type="EMBL" id="JBBPCC010000002">
    <property type="protein sequence ID" value="MEK8127369.1"/>
    <property type="molecule type" value="Genomic_DNA"/>
</dbReference>
<accession>A0ABU9DER4</accession>
<evidence type="ECO:0000313" key="3">
    <source>
        <dbReference type="Proteomes" id="UP001469365"/>
    </source>
</evidence>
<dbReference type="PANTHER" id="PTHR12558:SF13">
    <property type="entry name" value="CELL DIVISION CYCLE PROTEIN 27 HOMOLOG"/>
    <property type="match status" value="1"/>
</dbReference>
<evidence type="ECO:0000313" key="2">
    <source>
        <dbReference type="EMBL" id="MEK8127369.1"/>
    </source>
</evidence>
<protein>
    <submittedName>
        <fullName evidence="2">Tetratricopeptide repeat protein</fullName>
    </submittedName>
</protein>
<dbReference type="RefSeq" id="WP_341414418.1">
    <property type="nucleotide sequence ID" value="NZ_JBBPCC010000002.1"/>
</dbReference>
<dbReference type="Gene3D" id="1.25.40.10">
    <property type="entry name" value="Tetratricopeptide repeat domain"/>
    <property type="match status" value="2"/>
</dbReference>
<feature type="repeat" description="TPR" evidence="1">
    <location>
        <begin position="118"/>
        <end position="151"/>
    </location>
</feature>
<dbReference type="SMART" id="SM00028">
    <property type="entry name" value="TPR"/>
    <property type="match status" value="3"/>
</dbReference>
<dbReference type="PANTHER" id="PTHR12558">
    <property type="entry name" value="CELL DIVISION CYCLE 16,23,27"/>
    <property type="match status" value="1"/>
</dbReference>
<proteinExistence type="predicted"/>
<sequence length="190" mass="21857">MDGEYAIKKAYESILKHDFEQAIRWFELAIALKPECASYHYKLSITYARSNKLQKAIHHAGRASALDPQDEHYVLHLQHLQAKGLLVEAEKLFEESDERLWLAVSLVQQAVELDPLSLEAFLLLAIAYARLDEMHLAIRALKELLKLDPAHAIGIRLLSEYELTWKQKMQRTSTSGVQKERKLKHESGEN</sequence>
<gene>
    <name evidence="2" type="ORF">WMW72_05515</name>
</gene>
<feature type="repeat" description="TPR" evidence="1">
    <location>
        <begin position="37"/>
        <end position="70"/>
    </location>
</feature>
<dbReference type="Pfam" id="PF13432">
    <property type="entry name" value="TPR_16"/>
    <property type="match status" value="2"/>
</dbReference>
<name>A0ABU9DER4_9BACL</name>
<dbReference type="PROSITE" id="PS50005">
    <property type="entry name" value="TPR"/>
    <property type="match status" value="2"/>
</dbReference>
<dbReference type="InterPro" id="IPR019734">
    <property type="entry name" value="TPR_rpt"/>
</dbReference>
<evidence type="ECO:0000256" key="1">
    <source>
        <dbReference type="PROSITE-ProRule" id="PRU00339"/>
    </source>
</evidence>
<dbReference type="SUPFAM" id="SSF48452">
    <property type="entry name" value="TPR-like"/>
    <property type="match status" value="1"/>
</dbReference>
<keyword evidence="3" id="KW-1185">Reference proteome</keyword>